<dbReference type="AlphaFoldDB" id="A0A3E0IJQ8"/>
<dbReference type="CDD" id="cd00757">
    <property type="entry name" value="ThiF_MoeB_HesA_family"/>
    <property type="match status" value="1"/>
</dbReference>
<evidence type="ECO:0000313" key="5">
    <source>
        <dbReference type="Proteomes" id="UP000256337"/>
    </source>
</evidence>
<evidence type="ECO:0000313" key="4">
    <source>
        <dbReference type="EMBL" id="REI21314.1"/>
    </source>
</evidence>
<dbReference type="FunFam" id="3.40.50.720:FF:000080">
    <property type="entry name" value="Thiazole biosynthesis adenylyltransferase ThiF"/>
    <property type="match status" value="1"/>
</dbReference>
<accession>A0A3E0IJQ8</accession>
<dbReference type="GO" id="GO:0008641">
    <property type="term" value="F:ubiquitin-like modifier activating enzyme activity"/>
    <property type="evidence" value="ECO:0007669"/>
    <property type="project" value="InterPro"/>
</dbReference>
<name>A0A3E0IJQ8_9STAP</name>
<dbReference type="PANTHER" id="PTHR43267:SF1">
    <property type="entry name" value="TRNA THREONYLCARBAMOYLADENOSINE DEHYDRATASE"/>
    <property type="match status" value="1"/>
</dbReference>
<dbReference type="Gene3D" id="3.40.50.720">
    <property type="entry name" value="NAD(P)-binding Rossmann-like Domain"/>
    <property type="match status" value="1"/>
</dbReference>
<dbReference type="EMBL" id="QKXQ01000164">
    <property type="protein sequence ID" value="REH98229.1"/>
    <property type="molecule type" value="Genomic_DNA"/>
</dbReference>
<dbReference type="Proteomes" id="UP000256337">
    <property type="component" value="Unassembled WGS sequence"/>
</dbReference>
<evidence type="ECO:0000259" key="2">
    <source>
        <dbReference type="Pfam" id="PF00899"/>
    </source>
</evidence>
<dbReference type="Proteomes" id="UP000256562">
    <property type="component" value="Unassembled WGS sequence"/>
</dbReference>
<dbReference type="InterPro" id="IPR035985">
    <property type="entry name" value="Ubiquitin-activating_enz"/>
</dbReference>
<gene>
    <name evidence="4" type="ORF">DOS76_07080</name>
    <name evidence="3" type="ORF">DOS83_03805</name>
</gene>
<sequence length="333" mass="38113">MDRYDRQVKFPPFGQQGQQKLQKLHAFIIGVGALGSGIAEQLVRSGIKKLTIVDKDIVSLTNLHRQSGYTEADVEEMMPKVFALKKRLVAMNHEVEIDPLNEEITARNIIGILEEVKPDIVLDGLDQFETRYLINEATRQLNIPYIYGAVIGSQVSVFPIDQDGPCLHCVMPDVPETMESCDVYGVLPPAVHLASSFVVSELFYYLMHDTFSYTMVTTDIFKGTMRRTSIQSLKEEDCAVCGQHIYQRLAQTKLDEMRLLCGGVYQIRLKADYFEAPLQEEVSTLIQNPFIKRLRYKDYDMTLYQDGRLLIYNVDNSEYAKEMIPYIFKSVHQ</sequence>
<evidence type="ECO:0000313" key="6">
    <source>
        <dbReference type="Proteomes" id="UP000256562"/>
    </source>
</evidence>
<evidence type="ECO:0000256" key="1">
    <source>
        <dbReference type="ARBA" id="ARBA00009919"/>
    </source>
</evidence>
<dbReference type="RefSeq" id="WP_115855850.1">
    <property type="nucleotide sequence ID" value="NZ_CAJUZR010000016.1"/>
</dbReference>
<proteinExistence type="inferred from homology"/>
<dbReference type="Pfam" id="PF00899">
    <property type="entry name" value="ThiF"/>
    <property type="match status" value="1"/>
</dbReference>
<organism evidence="3 6">
    <name type="scientific">Staphylococcus felis</name>
    <dbReference type="NCBI Taxonomy" id="46127"/>
    <lineage>
        <taxon>Bacteria</taxon>
        <taxon>Bacillati</taxon>
        <taxon>Bacillota</taxon>
        <taxon>Bacilli</taxon>
        <taxon>Bacillales</taxon>
        <taxon>Staphylococcaceae</taxon>
        <taxon>Staphylococcus</taxon>
    </lineage>
</organism>
<comment type="similarity">
    <text evidence="1">Belongs to the HesA/MoeB/ThiF family.</text>
</comment>
<feature type="domain" description="THIF-type NAD/FAD binding fold" evidence="2">
    <location>
        <begin position="4"/>
        <end position="239"/>
    </location>
</feature>
<dbReference type="PANTHER" id="PTHR43267">
    <property type="entry name" value="TRNA THREONYLCARBAMOYLADENOSINE DEHYDRATASE"/>
    <property type="match status" value="1"/>
</dbReference>
<comment type="caution">
    <text evidence="3">The sequence shown here is derived from an EMBL/GenBank/DDBJ whole genome shotgun (WGS) entry which is preliminary data.</text>
</comment>
<reference evidence="5 6" key="1">
    <citation type="journal article" date="2018" name="Vet. Microbiol.">
        <title>Characterisation of Staphylococcus felis isolated from cats using whole genome sequencing.</title>
        <authorList>
            <person name="Worthing K."/>
            <person name="Pang S."/>
            <person name="Trott D.J."/>
            <person name="Abraham S."/>
            <person name="Coombs G.W."/>
            <person name="Jordan D."/>
            <person name="McIntyre L."/>
            <person name="Davies M.R."/>
            <person name="Norris J."/>
        </authorList>
    </citation>
    <scope>NUCLEOTIDE SEQUENCE [LARGE SCALE GENOMIC DNA]</scope>
    <source>
        <strain evidence="4 5">F25</strain>
        <strain evidence="3 6">F9</strain>
    </source>
</reference>
<dbReference type="EMBL" id="QKYD01000108">
    <property type="protein sequence ID" value="REI21314.1"/>
    <property type="molecule type" value="Genomic_DNA"/>
</dbReference>
<dbReference type="GO" id="GO:0061503">
    <property type="term" value="F:tRNA threonylcarbamoyladenosine dehydratase"/>
    <property type="evidence" value="ECO:0007669"/>
    <property type="project" value="TreeGrafter"/>
</dbReference>
<dbReference type="InterPro" id="IPR000594">
    <property type="entry name" value="ThiF_NAD_FAD-bd"/>
</dbReference>
<protein>
    <submittedName>
        <fullName evidence="3">Dinucleotide-utilizing protein</fullName>
    </submittedName>
</protein>
<dbReference type="OrthoDB" id="9804286at2"/>
<evidence type="ECO:0000313" key="3">
    <source>
        <dbReference type="EMBL" id="REH98229.1"/>
    </source>
</evidence>
<dbReference type="GO" id="GO:0061504">
    <property type="term" value="P:cyclic threonylcarbamoyladenosine biosynthetic process"/>
    <property type="evidence" value="ECO:0007669"/>
    <property type="project" value="TreeGrafter"/>
</dbReference>
<dbReference type="SUPFAM" id="SSF69572">
    <property type="entry name" value="Activating enzymes of the ubiquitin-like proteins"/>
    <property type="match status" value="1"/>
</dbReference>
<dbReference type="InterPro" id="IPR045886">
    <property type="entry name" value="ThiF/MoeB/HesA"/>
</dbReference>